<organism evidence="9 10">
    <name type="scientific">Floricoccus tropicus</name>
    <dbReference type="NCBI Taxonomy" id="1859473"/>
    <lineage>
        <taxon>Bacteria</taxon>
        <taxon>Bacillati</taxon>
        <taxon>Bacillota</taxon>
        <taxon>Bacilli</taxon>
        <taxon>Lactobacillales</taxon>
        <taxon>Streptococcaceae</taxon>
        <taxon>Floricoccus</taxon>
    </lineage>
</organism>
<comment type="caution">
    <text evidence="9">The sequence shown here is derived from an EMBL/GenBank/DDBJ whole genome shotgun (WGS) entry which is preliminary data.</text>
</comment>
<comment type="pathway">
    <text evidence="1 7">Pyrimidine metabolism; UMP biosynthesis via de novo pathway; UMP from orotate: step 2/2.</text>
</comment>
<dbReference type="CDD" id="cd04725">
    <property type="entry name" value="OMP_decarboxylase_like"/>
    <property type="match status" value="1"/>
</dbReference>
<evidence type="ECO:0000256" key="5">
    <source>
        <dbReference type="ARBA" id="ARBA00023239"/>
    </source>
</evidence>
<evidence type="ECO:0000256" key="6">
    <source>
        <dbReference type="ARBA" id="ARBA00049157"/>
    </source>
</evidence>
<dbReference type="PANTHER" id="PTHR43375">
    <property type="entry name" value="OROTIDINE 5'-PHOSPHATE DECARBOXYLASE"/>
    <property type="match status" value="1"/>
</dbReference>
<evidence type="ECO:0000256" key="7">
    <source>
        <dbReference type="HAMAP-Rule" id="MF_01215"/>
    </source>
</evidence>
<dbReference type="EMBL" id="MKIR01000001">
    <property type="protein sequence ID" value="OFI50358.1"/>
    <property type="molecule type" value="Genomic_DNA"/>
</dbReference>
<dbReference type="Pfam" id="PF00215">
    <property type="entry name" value="OMPdecase"/>
    <property type="match status" value="1"/>
</dbReference>
<dbReference type="GO" id="GO:0044205">
    <property type="term" value="P:'de novo' UMP biosynthetic process"/>
    <property type="evidence" value="ECO:0007669"/>
    <property type="project" value="UniProtKB-UniRule"/>
</dbReference>
<dbReference type="UniPathway" id="UPA00070">
    <property type="reaction ID" value="UER00120"/>
</dbReference>
<evidence type="ECO:0000313" key="10">
    <source>
        <dbReference type="Proteomes" id="UP000178622"/>
    </source>
</evidence>
<keyword evidence="3 7" id="KW-0210">Decarboxylase</keyword>
<dbReference type="NCBIfam" id="TIGR02127">
    <property type="entry name" value="pyrF_sub2"/>
    <property type="match status" value="1"/>
</dbReference>
<comment type="similarity">
    <text evidence="2 7">Belongs to the OMP decarboxylase family. Type 2 subfamily.</text>
</comment>
<protein>
    <recommendedName>
        <fullName evidence="7">Orotidine 5'-phosphate decarboxylase</fullName>
        <ecNumber evidence="7">4.1.1.23</ecNumber>
    </recommendedName>
    <alternativeName>
        <fullName evidence="7">OMP decarboxylase</fullName>
        <shortName evidence="7">OMPDCase</shortName>
        <shortName evidence="7">OMPdecase</shortName>
    </alternativeName>
</protein>
<dbReference type="SUPFAM" id="SSF51366">
    <property type="entry name" value="Ribulose-phoshate binding barrel"/>
    <property type="match status" value="1"/>
</dbReference>
<dbReference type="RefSeq" id="WP_070791064.1">
    <property type="nucleotide sequence ID" value="NZ_MKIR01000001.1"/>
</dbReference>
<dbReference type="PANTHER" id="PTHR43375:SF1">
    <property type="entry name" value="OROTIDINE 5'-PHOSPHATE DECARBOXYLASE"/>
    <property type="match status" value="1"/>
</dbReference>
<evidence type="ECO:0000259" key="8">
    <source>
        <dbReference type="SMART" id="SM00934"/>
    </source>
</evidence>
<sequence length="312" mass="34385">MFADNYIEKVLERKSHLCVGLDPDLKQFPTYILNDAEERYGKTPQGAAHAIYEFNKLVIDQVADLVPVVKPQLSYYEVYGSAGLDAFWKTVTYAHDKGLLVIADAKRGDIDSTSKAYAQAFFKDKNNSWQDSEEVDAVTVNPFLGRDGIDPFLEVAKENGTGVIVLVKTSNNSSGEYQDKITIEDDESISELVCDYIVSNYPDSIGKHGYSNIGAVVGATYPEQARNFRKKISNSLFLVPGIGKQGGDIDQLANSFNEDGLGAIISSSRAINYAFPSIESGEEEVKNSIRNIVIETNQLINESLSKANKLAW</sequence>
<evidence type="ECO:0000256" key="1">
    <source>
        <dbReference type="ARBA" id="ARBA00004861"/>
    </source>
</evidence>
<gene>
    <name evidence="7" type="primary">pyrF</name>
    <name evidence="9" type="ORF">BG261_00280</name>
</gene>
<dbReference type="InterPro" id="IPR011995">
    <property type="entry name" value="OMPdecase_type-2"/>
</dbReference>
<evidence type="ECO:0000256" key="3">
    <source>
        <dbReference type="ARBA" id="ARBA00022793"/>
    </source>
</evidence>
<dbReference type="InterPro" id="IPR011060">
    <property type="entry name" value="RibuloseP-bd_barrel"/>
</dbReference>
<feature type="active site" description="Proton donor" evidence="7">
    <location>
        <position position="106"/>
    </location>
</feature>
<reference evidence="10" key="1">
    <citation type="submission" date="2016-09" db="EMBL/GenBank/DDBJ databases">
        <title>Draft genome sequence of a novel species of the family Streptococcaceae isolated from flowers.</title>
        <authorList>
            <person name="Chuah L.-O."/>
            <person name="Yap K.-P."/>
            <person name="Thong K.L."/>
            <person name="Liong M.T."/>
            <person name="Ahmad R."/>
            <person name="Rusul G."/>
        </authorList>
    </citation>
    <scope>NUCLEOTIDE SEQUENCE [LARGE SCALE GENOMIC DNA]</scope>
    <source>
        <strain evidence="10">DF1</strain>
    </source>
</reference>
<proteinExistence type="inferred from homology"/>
<keyword evidence="10" id="KW-1185">Reference proteome</keyword>
<evidence type="ECO:0000313" key="9">
    <source>
        <dbReference type="EMBL" id="OFI50358.1"/>
    </source>
</evidence>
<dbReference type="InterPro" id="IPR001754">
    <property type="entry name" value="OMPdeCOase_dom"/>
</dbReference>
<dbReference type="HAMAP" id="MF_01215">
    <property type="entry name" value="OMPdecase_type2"/>
    <property type="match status" value="1"/>
</dbReference>
<dbReference type="GO" id="GO:0004590">
    <property type="term" value="F:orotidine-5'-phosphate decarboxylase activity"/>
    <property type="evidence" value="ECO:0007669"/>
    <property type="project" value="UniProtKB-UniRule"/>
</dbReference>
<keyword evidence="4 7" id="KW-0665">Pyrimidine biosynthesis</keyword>
<evidence type="ECO:0000256" key="4">
    <source>
        <dbReference type="ARBA" id="ARBA00022975"/>
    </source>
</evidence>
<name>A0A1E8GSA6_9LACT</name>
<feature type="domain" description="Orotidine 5'-phosphate decarboxylase" evidence="8">
    <location>
        <begin position="16"/>
        <end position="284"/>
    </location>
</feature>
<dbReference type="InterPro" id="IPR013785">
    <property type="entry name" value="Aldolase_TIM"/>
</dbReference>
<evidence type="ECO:0000256" key="2">
    <source>
        <dbReference type="ARBA" id="ARBA00008847"/>
    </source>
</evidence>
<dbReference type="EC" id="4.1.1.23" evidence="7"/>
<dbReference type="OrthoDB" id="9808470at2"/>
<dbReference type="AlphaFoldDB" id="A0A1E8GSA6"/>
<keyword evidence="5 7" id="KW-0456">Lyase</keyword>
<dbReference type="STRING" id="1859473.BG261_00280"/>
<comment type="catalytic activity">
    <reaction evidence="6 7">
        <text>orotidine 5'-phosphate + H(+) = UMP + CO2</text>
        <dbReference type="Rhea" id="RHEA:11596"/>
        <dbReference type="ChEBI" id="CHEBI:15378"/>
        <dbReference type="ChEBI" id="CHEBI:16526"/>
        <dbReference type="ChEBI" id="CHEBI:57538"/>
        <dbReference type="ChEBI" id="CHEBI:57865"/>
        <dbReference type="EC" id="4.1.1.23"/>
    </reaction>
</comment>
<dbReference type="SMART" id="SM00934">
    <property type="entry name" value="OMPdecase"/>
    <property type="match status" value="1"/>
</dbReference>
<dbReference type="Gene3D" id="3.20.20.70">
    <property type="entry name" value="Aldolase class I"/>
    <property type="match status" value="1"/>
</dbReference>
<accession>A0A1E8GSA6</accession>
<dbReference type="GO" id="GO:0006207">
    <property type="term" value="P:'de novo' pyrimidine nucleobase biosynthetic process"/>
    <property type="evidence" value="ECO:0007669"/>
    <property type="project" value="InterPro"/>
</dbReference>
<dbReference type="Proteomes" id="UP000178622">
    <property type="component" value="Unassembled WGS sequence"/>
</dbReference>